<dbReference type="RefSeq" id="WP_039327904.1">
    <property type="nucleotide sequence ID" value="NZ_CP007496.1"/>
</dbReference>
<evidence type="ECO:0000256" key="3">
    <source>
        <dbReference type="ARBA" id="ARBA00022448"/>
    </source>
</evidence>
<feature type="transmembrane region" description="Helical" evidence="9">
    <location>
        <begin position="32"/>
        <end position="57"/>
    </location>
</feature>
<keyword evidence="8 9" id="KW-0472">Membrane</keyword>
<evidence type="ECO:0000256" key="2">
    <source>
        <dbReference type="ARBA" id="ARBA00007783"/>
    </source>
</evidence>
<dbReference type="InterPro" id="IPR013525">
    <property type="entry name" value="ABC2_TM"/>
</dbReference>
<dbReference type="Proteomes" id="UP000030902">
    <property type="component" value="Chromosome"/>
</dbReference>
<evidence type="ECO:0000313" key="11">
    <source>
        <dbReference type="EMBL" id="AJA06665.1"/>
    </source>
</evidence>
<keyword evidence="12" id="KW-1185">Reference proteome</keyword>
<feature type="transmembrane region" description="Helical" evidence="9">
    <location>
        <begin position="243"/>
        <end position="262"/>
    </location>
</feature>
<comment type="similarity">
    <text evidence="2 9">Belongs to the ABC-2 integral membrane protein family.</text>
</comment>
<evidence type="ECO:0000256" key="7">
    <source>
        <dbReference type="ARBA" id="ARBA00022989"/>
    </source>
</evidence>
<feature type="transmembrane region" description="Helical" evidence="9">
    <location>
        <begin position="63"/>
        <end position="85"/>
    </location>
</feature>
<dbReference type="Pfam" id="PF01061">
    <property type="entry name" value="ABC2_membrane"/>
    <property type="match status" value="1"/>
</dbReference>
<keyword evidence="4 9" id="KW-1003">Cell membrane</keyword>
<dbReference type="AlphaFoldDB" id="A0A6S4GQQ8"/>
<name>A0A6S4GQQ8_9BACT</name>
<comment type="subcellular location">
    <subcellularLocation>
        <location evidence="1">Cell inner membrane</location>
        <topology evidence="1">Multi-pass membrane protein</topology>
    </subcellularLocation>
    <subcellularLocation>
        <location evidence="9">Cell membrane</location>
        <topology evidence="9">Multi-pass membrane protein</topology>
    </subcellularLocation>
</comment>
<dbReference type="InterPro" id="IPR047817">
    <property type="entry name" value="ABC2_TM_bact-type"/>
</dbReference>
<dbReference type="PANTHER" id="PTHR30413:SF8">
    <property type="entry name" value="TRANSPORT PERMEASE PROTEIN"/>
    <property type="match status" value="1"/>
</dbReference>
<evidence type="ECO:0000256" key="8">
    <source>
        <dbReference type="ARBA" id="ARBA00023136"/>
    </source>
</evidence>
<dbReference type="EMBL" id="CP007496">
    <property type="protein sequence ID" value="AJA06665.1"/>
    <property type="molecule type" value="Genomic_DNA"/>
</dbReference>
<feature type="transmembrane region" description="Helical" evidence="9">
    <location>
        <begin position="175"/>
        <end position="192"/>
    </location>
</feature>
<feature type="domain" description="ABC transmembrane type-2" evidence="10">
    <location>
        <begin position="33"/>
        <end position="264"/>
    </location>
</feature>
<keyword evidence="5" id="KW-0997">Cell inner membrane</keyword>
<evidence type="ECO:0000256" key="5">
    <source>
        <dbReference type="ARBA" id="ARBA00022519"/>
    </source>
</evidence>
<evidence type="ECO:0000259" key="10">
    <source>
        <dbReference type="PROSITE" id="PS51012"/>
    </source>
</evidence>
<dbReference type="PANTHER" id="PTHR30413">
    <property type="entry name" value="INNER MEMBRANE TRANSPORT PERMEASE"/>
    <property type="match status" value="1"/>
</dbReference>
<dbReference type="GO" id="GO:0005886">
    <property type="term" value="C:plasma membrane"/>
    <property type="evidence" value="ECO:0007669"/>
    <property type="project" value="UniProtKB-SubCell"/>
</dbReference>
<evidence type="ECO:0000256" key="6">
    <source>
        <dbReference type="ARBA" id="ARBA00022692"/>
    </source>
</evidence>
<dbReference type="GO" id="GO:0015920">
    <property type="term" value="P:lipopolysaccharide transport"/>
    <property type="evidence" value="ECO:0007669"/>
    <property type="project" value="TreeGrafter"/>
</dbReference>
<dbReference type="PROSITE" id="PS51012">
    <property type="entry name" value="ABC_TM2"/>
    <property type="match status" value="1"/>
</dbReference>
<keyword evidence="3 9" id="KW-0813">Transport</keyword>
<dbReference type="KEGG" id="sox:TM7x_03740"/>
<evidence type="ECO:0000256" key="1">
    <source>
        <dbReference type="ARBA" id="ARBA00004429"/>
    </source>
</evidence>
<proteinExistence type="inferred from homology"/>
<dbReference type="GO" id="GO:0140359">
    <property type="term" value="F:ABC-type transporter activity"/>
    <property type="evidence" value="ECO:0007669"/>
    <property type="project" value="InterPro"/>
</dbReference>
<keyword evidence="7 9" id="KW-1133">Transmembrane helix</keyword>
<gene>
    <name evidence="11" type="ORF">TM7x_03740</name>
</gene>
<evidence type="ECO:0000256" key="4">
    <source>
        <dbReference type="ARBA" id="ARBA00022475"/>
    </source>
</evidence>
<evidence type="ECO:0000313" key="12">
    <source>
        <dbReference type="Proteomes" id="UP000030902"/>
    </source>
</evidence>
<keyword evidence="6 9" id="KW-0812">Transmembrane</keyword>
<evidence type="ECO:0000256" key="9">
    <source>
        <dbReference type="RuleBase" id="RU361157"/>
    </source>
</evidence>
<feature type="transmembrane region" description="Helical" evidence="9">
    <location>
        <begin position="106"/>
        <end position="132"/>
    </location>
</feature>
<sequence length="272" mass="31311">MWKPLNFLGRQNLILLRELIVTDFKLRYQGSVLGYVWSVLKPLFLFAILYVVFVHILRLDRGIPHFPVTMLLGIVLWSFFTEATSNGLGSIVNRGDLIRKLNFPKYIIVISGTVSSLINLFINLGVVLIFILLNGVSLSFSALWIIPLIIELYIFSLGIALLLSVFNVKYRDTSYIWEIFLQAAFYAAPIIYPLQMALERSRVAAELLFINPVTQIIQDARYVLINQDGSIIRATDLIHDWRIIIPWLIILITVIFGVYYFSKKSRYFAEDI</sequence>
<feature type="transmembrane region" description="Helical" evidence="9">
    <location>
        <begin position="144"/>
        <end position="163"/>
    </location>
</feature>
<accession>A0A6S4GQQ8</accession>
<reference evidence="11 12" key="1">
    <citation type="journal article" date="2015" name="Proc. Natl. Acad. Sci. U.S.A.">
        <title>Cultivation of a human-associated TM7 phylotype reveals a reduced genome and epibiotic parasitic lifestyle.</title>
        <authorList>
            <person name="He X."/>
            <person name="McLean J.S."/>
            <person name="Edlund A."/>
            <person name="Yooseph S."/>
            <person name="Hall A.P."/>
            <person name="Liu S.Y."/>
            <person name="Dorrestein P.C."/>
            <person name="Esquenazi E."/>
            <person name="Hunter R.C."/>
            <person name="Cheng G."/>
            <person name="Nelson K.E."/>
            <person name="Lux R."/>
            <person name="Shi W."/>
        </authorList>
    </citation>
    <scope>NUCLEOTIDE SEQUENCE [LARGE SCALE GENOMIC DNA]</scope>
    <source>
        <strain evidence="11 12">TM7x</strain>
    </source>
</reference>
<organism evidence="11 12">
    <name type="scientific">Candidatus Nanosynbacter lyticus</name>
    <dbReference type="NCBI Taxonomy" id="2093824"/>
    <lineage>
        <taxon>Bacteria</taxon>
        <taxon>Candidatus Saccharimonadota</taxon>
        <taxon>Candidatus Saccharimonadia</taxon>
        <taxon>Candidatus Nanosynbacterales</taxon>
        <taxon>Candidatus Nanosynbacteraceae</taxon>
        <taxon>Candidatus Nanosynbacter</taxon>
    </lineage>
</organism>
<protein>
    <recommendedName>
        <fullName evidence="9">Transport permease protein</fullName>
    </recommendedName>
</protein>